<dbReference type="SUPFAM" id="SSF49329">
    <property type="entry name" value="Cu,Zn superoxide dismutase-like"/>
    <property type="match status" value="1"/>
</dbReference>
<name>A0A5C8CE11_9SPIR</name>
<dbReference type="EMBL" id="SAXT01000006">
    <property type="protein sequence ID" value="TXJ11158.1"/>
    <property type="molecule type" value="Genomic_DNA"/>
</dbReference>
<comment type="caution">
    <text evidence="5">The sequence shown here is derived from an EMBL/GenBank/DDBJ whole genome shotgun (WGS) entry which is preliminary data.</text>
</comment>
<dbReference type="PANTHER" id="PTHR10003">
    <property type="entry name" value="SUPEROXIDE DISMUTASE CU-ZN -RELATED"/>
    <property type="match status" value="1"/>
</dbReference>
<dbReference type="Proteomes" id="UP000325116">
    <property type="component" value="Unassembled WGS sequence"/>
</dbReference>
<evidence type="ECO:0000256" key="2">
    <source>
        <dbReference type="SAM" id="MobiDB-lite"/>
    </source>
</evidence>
<dbReference type="RefSeq" id="WP_147759030.1">
    <property type="nucleotide sequence ID" value="NZ_SAXT01000006.1"/>
</dbReference>
<evidence type="ECO:0000313" key="6">
    <source>
        <dbReference type="Proteomes" id="UP000325116"/>
    </source>
</evidence>
<feature type="domain" description="Superoxide dismutase copper/zinc binding" evidence="4">
    <location>
        <begin position="45"/>
        <end position="177"/>
    </location>
</feature>
<evidence type="ECO:0000313" key="5">
    <source>
        <dbReference type="EMBL" id="TXJ11158.1"/>
    </source>
</evidence>
<dbReference type="InterPro" id="IPR001424">
    <property type="entry name" value="SOD_Cu_Zn_dom"/>
</dbReference>
<evidence type="ECO:0000259" key="4">
    <source>
        <dbReference type="Pfam" id="PF00080"/>
    </source>
</evidence>
<proteinExistence type="inferred from homology"/>
<keyword evidence="3" id="KW-0732">Signal</keyword>
<reference evidence="5 6" key="1">
    <citation type="journal article" date="1992" name="Lakartidningen">
        <title>[Penicillin V and not amoxicillin is the first choice preparation in acute otitis].</title>
        <authorList>
            <person name="Kamme C."/>
            <person name="Lundgren K."/>
            <person name="Prellner K."/>
        </authorList>
    </citation>
    <scope>NUCLEOTIDE SEQUENCE [LARGE SCALE GENOMIC DNA]</scope>
    <source>
        <strain evidence="5 6">W1</strain>
    </source>
</reference>
<feature type="region of interest" description="Disordered" evidence="2">
    <location>
        <begin position="99"/>
        <end position="123"/>
    </location>
</feature>
<dbReference type="GO" id="GO:0006801">
    <property type="term" value="P:superoxide metabolic process"/>
    <property type="evidence" value="ECO:0007669"/>
    <property type="project" value="InterPro"/>
</dbReference>
<evidence type="ECO:0000256" key="3">
    <source>
        <dbReference type="SAM" id="SignalP"/>
    </source>
</evidence>
<dbReference type="InterPro" id="IPR036423">
    <property type="entry name" value="SOD-like_Cu/Zn_dom_sf"/>
</dbReference>
<dbReference type="Gene3D" id="2.60.40.200">
    <property type="entry name" value="Superoxide dismutase, copper/zinc binding domain"/>
    <property type="match status" value="1"/>
</dbReference>
<feature type="chain" id="PRO_5023130602" evidence="3">
    <location>
        <begin position="23"/>
        <end position="179"/>
    </location>
</feature>
<feature type="compositionally biased region" description="Basic and acidic residues" evidence="2">
    <location>
        <begin position="102"/>
        <end position="122"/>
    </location>
</feature>
<dbReference type="Pfam" id="PF00080">
    <property type="entry name" value="Sod_Cu"/>
    <property type="match status" value="1"/>
</dbReference>
<evidence type="ECO:0000256" key="1">
    <source>
        <dbReference type="ARBA" id="ARBA00010457"/>
    </source>
</evidence>
<comment type="similarity">
    <text evidence="1">Belongs to the Cu-Zn superoxide dismutase family.</text>
</comment>
<dbReference type="AlphaFoldDB" id="A0A5C8CE11"/>
<dbReference type="InterPro" id="IPR024134">
    <property type="entry name" value="SOD_Cu/Zn_/chaperone"/>
</dbReference>
<organism evidence="5 6">
    <name type="scientific">Brachyspira aalborgi</name>
    <dbReference type="NCBI Taxonomy" id="29522"/>
    <lineage>
        <taxon>Bacteria</taxon>
        <taxon>Pseudomonadati</taxon>
        <taxon>Spirochaetota</taxon>
        <taxon>Spirochaetia</taxon>
        <taxon>Brachyspirales</taxon>
        <taxon>Brachyspiraceae</taxon>
        <taxon>Brachyspira</taxon>
    </lineage>
</organism>
<feature type="signal peptide" evidence="3">
    <location>
        <begin position="1"/>
        <end position="22"/>
    </location>
</feature>
<gene>
    <name evidence="5" type="ORF">EPJ80_11095</name>
</gene>
<dbReference type="GO" id="GO:0005507">
    <property type="term" value="F:copper ion binding"/>
    <property type="evidence" value="ECO:0007669"/>
    <property type="project" value="InterPro"/>
</dbReference>
<protein>
    <submittedName>
        <fullName evidence="5">Superoxide dismutase</fullName>
    </submittedName>
</protein>
<accession>A0A5C8CE11</accession>
<sequence>MNKIFKVLFMLSALSLLCFAQAKQTTTITKDIVELNENGAGKKVGTVTVTETADGISIEVKASGLKSKPGQVGFHLHEKNSPEPTTDANGNLVVGGGLGGHWDPDNAQKHAGPDGDGHRGDLDALNINDDGSINQVVISAKIKYGDVKGRSFVIHANPDNYTDEPANGGSGARLYTAIF</sequence>